<feature type="compositionally biased region" description="Basic residues" evidence="1">
    <location>
        <begin position="130"/>
        <end position="145"/>
    </location>
</feature>
<protein>
    <submittedName>
        <fullName evidence="2">Uncharacterized protein</fullName>
    </submittedName>
</protein>
<gene>
    <name evidence="2" type="ORF">K432DRAFT_386621</name>
</gene>
<feature type="region of interest" description="Disordered" evidence="1">
    <location>
        <begin position="112"/>
        <end position="145"/>
    </location>
</feature>
<feature type="compositionally biased region" description="Pro residues" evidence="1">
    <location>
        <begin position="67"/>
        <end position="79"/>
    </location>
</feature>
<reference evidence="2 3" key="1">
    <citation type="journal article" date="2016" name="Nat. Commun.">
        <title>Ectomycorrhizal ecology is imprinted in the genome of the dominant symbiotic fungus Cenococcum geophilum.</title>
        <authorList>
            <consortium name="DOE Joint Genome Institute"/>
            <person name="Peter M."/>
            <person name="Kohler A."/>
            <person name="Ohm R.A."/>
            <person name="Kuo A."/>
            <person name="Krutzmann J."/>
            <person name="Morin E."/>
            <person name="Arend M."/>
            <person name="Barry K.W."/>
            <person name="Binder M."/>
            <person name="Choi C."/>
            <person name="Clum A."/>
            <person name="Copeland A."/>
            <person name="Grisel N."/>
            <person name="Haridas S."/>
            <person name="Kipfer T."/>
            <person name="LaButti K."/>
            <person name="Lindquist E."/>
            <person name="Lipzen A."/>
            <person name="Maire R."/>
            <person name="Meier B."/>
            <person name="Mihaltcheva S."/>
            <person name="Molinier V."/>
            <person name="Murat C."/>
            <person name="Poggeler S."/>
            <person name="Quandt C.A."/>
            <person name="Sperisen C."/>
            <person name="Tritt A."/>
            <person name="Tisserant E."/>
            <person name="Crous P.W."/>
            <person name="Henrissat B."/>
            <person name="Nehls U."/>
            <person name="Egli S."/>
            <person name="Spatafora J.W."/>
            <person name="Grigoriev I.V."/>
            <person name="Martin F.M."/>
        </authorList>
    </citation>
    <scope>NUCLEOTIDE SEQUENCE [LARGE SCALE GENOMIC DNA]</scope>
    <source>
        <strain evidence="2 3">CBS 459.81</strain>
    </source>
</reference>
<evidence type="ECO:0000256" key="1">
    <source>
        <dbReference type="SAM" id="MobiDB-lite"/>
    </source>
</evidence>
<sequence>MPLPNPRHIRCTRSCPHSFHTPIPPSQLNLIPIHAPKNPNAPEIIPTPISSAIPPPSLLPNETIPVPDIPTPFPTPPQSGPKNLQQRHHNPIVQRQNTWSKNRIALRLNIHSPPKDTRREQGAGWTTGFRHQHHSHVRLRRMQNH</sequence>
<dbReference type="AlphaFoldDB" id="A0A8E2E080"/>
<organism evidence="2 3">
    <name type="scientific">Lepidopterella palustris CBS 459.81</name>
    <dbReference type="NCBI Taxonomy" id="1314670"/>
    <lineage>
        <taxon>Eukaryota</taxon>
        <taxon>Fungi</taxon>
        <taxon>Dikarya</taxon>
        <taxon>Ascomycota</taxon>
        <taxon>Pezizomycotina</taxon>
        <taxon>Dothideomycetes</taxon>
        <taxon>Pleosporomycetidae</taxon>
        <taxon>Mytilinidiales</taxon>
        <taxon>Argynnaceae</taxon>
        <taxon>Lepidopterella</taxon>
    </lineage>
</organism>
<dbReference type="EMBL" id="KV745421">
    <property type="protein sequence ID" value="OCK74756.1"/>
    <property type="molecule type" value="Genomic_DNA"/>
</dbReference>
<evidence type="ECO:0000313" key="2">
    <source>
        <dbReference type="EMBL" id="OCK74756.1"/>
    </source>
</evidence>
<feature type="region of interest" description="Disordered" evidence="1">
    <location>
        <begin position="42"/>
        <end position="96"/>
    </location>
</feature>
<feature type="compositionally biased region" description="Low complexity" evidence="1">
    <location>
        <begin position="42"/>
        <end position="52"/>
    </location>
</feature>
<evidence type="ECO:0000313" key="3">
    <source>
        <dbReference type="Proteomes" id="UP000250266"/>
    </source>
</evidence>
<name>A0A8E2E080_9PEZI</name>
<keyword evidence="3" id="KW-1185">Reference proteome</keyword>
<proteinExistence type="predicted"/>
<dbReference type="Proteomes" id="UP000250266">
    <property type="component" value="Unassembled WGS sequence"/>
</dbReference>
<accession>A0A8E2E080</accession>